<accession>A0A645CY59</accession>
<dbReference type="EMBL" id="VSSQ01031072">
    <property type="protein sequence ID" value="MPM81831.1"/>
    <property type="molecule type" value="Genomic_DNA"/>
</dbReference>
<name>A0A645CY59_9ZZZZ</name>
<evidence type="ECO:0000313" key="1">
    <source>
        <dbReference type="EMBL" id="MPM81831.1"/>
    </source>
</evidence>
<protein>
    <submittedName>
        <fullName evidence="1">Uncharacterized protein</fullName>
    </submittedName>
</protein>
<organism evidence="1">
    <name type="scientific">bioreactor metagenome</name>
    <dbReference type="NCBI Taxonomy" id="1076179"/>
    <lineage>
        <taxon>unclassified sequences</taxon>
        <taxon>metagenomes</taxon>
        <taxon>ecological metagenomes</taxon>
    </lineage>
</organism>
<sequence length="229" mass="25796">MFLLQRIKEVEPGVDLVEPDGVKPDLLVLQGQLLRNVFEFDVAAFGTLRQFLQRCVVTAHRAKRGVAFFERGKQSAFIAQQKLLGFVERSLDFLGVRKGFGFLFQLFLFVGLQGCLIELLQLEAHELFVGLALCGLFDELLQTTGVLFPSLVTLAVLRQQVIVVCQDVDEVELEAFLIEQQVLVLRMHVDELFAQFFHLRQGGRRIIDKSTALARGVDFTAQDAFGLIL</sequence>
<gene>
    <name evidence="1" type="ORF">SDC9_128888</name>
</gene>
<reference evidence="1" key="1">
    <citation type="submission" date="2019-08" db="EMBL/GenBank/DDBJ databases">
        <authorList>
            <person name="Kucharzyk K."/>
            <person name="Murdoch R.W."/>
            <person name="Higgins S."/>
            <person name="Loffler F."/>
        </authorList>
    </citation>
    <scope>NUCLEOTIDE SEQUENCE</scope>
</reference>
<dbReference type="AlphaFoldDB" id="A0A645CY59"/>
<proteinExistence type="predicted"/>
<comment type="caution">
    <text evidence="1">The sequence shown here is derived from an EMBL/GenBank/DDBJ whole genome shotgun (WGS) entry which is preliminary data.</text>
</comment>